<gene>
    <name evidence="1" type="ORF">LTR37_019669</name>
</gene>
<proteinExistence type="predicted"/>
<evidence type="ECO:0000313" key="2">
    <source>
        <dbReference type="Proteomes" id="UP001281147"/>
    </source>
</evidence>
<accession>A0ACC3MGG0</accession>
<sequence length="108" mass="10679">EAALKEEERRKARFAGVKSGEGGQNKRGPVRRRRGPPGAAGGAGGGAVRSMGGRASGGAPVRTPGMRRMGGTGVRGGGGRTGVGSVGGGSGTAFRKLDLGNRRAAPRV</sequence>
<dbReference type="Proteomes" id="UP001281147">
    <property type="component" value="Unassembled WGS sequence"/>
</dbReference>
<reference evidence="1" key="1">
    <citation type="submission" date="2023-07" db="EMBL/GenBank/DDBJ databases">
        <title>Black Yeasts Isolated from many extreme environments.</title>
        <authorList>
            <person name="Coleine C."/>
            <person name="Stajich J.E."/>
            <person name="Selbmann L."/>
        </authorList>
    </citation>
    <scope>NUCLEOTIDE SEQUENCE</scope>
    <source>
        <strain evidence="1">CCFEE 5714</strain>
    </source>
</reference>
<keyword evidence="2" id="KW-1185">Reference proteome</keyword>
<protein>
    <submittedName>
        <fullName evidence="1">Uncharacterized protein</fullName>
    </submittedName>
</protein>
<organism evidence="1 2">
    <name type="scientific">Vermiconidia calcicola</name>
    <dbReference type="NCBI Taxonomy" id="1690605"/>
    <lineage>
        <taxon>Eukaryota</taxon>
        <taxon>Fungi</taxon>
        <taxon>Dikarya</taxon>
        <taxon>Ascomycota</taxon>
        <taxon>Pezizomycotina</taxon>
        <taxon>Dothideomycetes</taxon>
        <taxon>Dothideomycetidae</taxon>
        <taxon>Mycosphaerellales</taxon>
        <taxon>Extremaceae</taxon>
        <taxon>Vermiconidia</taxon>
    </lineage>
</organism>
<name>A0ACC3MGG0_9PEZI</name>
<feature type="non-terminal residue" evidence="1">
    <location>
        <position position="1"/>
    </location>
</feature>
<comment type="caution">
    <text evidence="1">The sequence shown here is derived from an EMBL/GenBank/DDBJ whole genome shotgun (WGS) entry which is preliminary data.</text>
</comment>
<dbReference type="EMBL" id="JAUTXU010000312">
    <property type="protein sequence ID" value="KAK3686564.1"/>
    <property type="molecule type" value="Genomic_DNA"/>
</dbReference>
<evidence type="ECO:0000313" key="1">
    <source>
        <dbReference type="EMBL" id="KAK3686564.1"/>
    </source>
</evidence>